<reference evidence="3" key="1">
    <citation type="submission" date="2025-08" db="UniProtKB">
        <authorList>
            <consortium name="RefSeq"/>
        </authorList>
    </citation>
    <scope>IDENTIFICATION</scope>
    <source>
        <strain evidence="3">Aabys</strain>
        <tissue evidence="3">Whole body</tissue>
    </source>
</reference>
<protein>
    <submittedName>
        <fullName evidence="3">Uncharacterized protein LOC131800770</fullName>
    </submittedName>
</protein>
<evidence type="ECO:0000313" key="3">
    <source>
        <dbReference type="RefSeq" id="XP_058974438.1"/>
    </source>
</evidence>
<evidence type="ECO:0000313" key="2">
    <source>
        <dbReference type="Proteomes" id="UP001652621"/>
    </source>
</evidence>
<name>A0ABM3ULM7_MUSDO</name>
<gene>
    <name evidence="3" type="primary">LOC131800770</name>
</gene>
<organism evidence="2 3">
    <name type="scientific">Musca domestica</name>
    <name type="common">House fly</name>
    <dbReference type="NCBI Taxonomy" id="7370"/>
    <lineage>
        <taxon>Eukaryota</taxon>
        <taxon>Metazoa</taxon>
        <taxon>Ecdysozoa</taxon>
        <taxon>Arthropoda</taxon>
        <taxon>Hexapoda</taxon>
        <taxon>Insecta</taxon>
        <taxon>Pterygota</taxon>
        <taxon>Neoptera</taxon>
        <taxon>Endopterygota</taxon>
        <taxon>Diptera</taxon>
        <taxon>Brachycera</taxon>
        <taxon>Muscomorpha</taxon>
        <taxon>Muscoidea</taxon>
        <taxon>Muscidae</taxon>
        <taxon>Musca</taxon>
    </lineage>
</organism>
<accession>A0ABM3ULM7</accession>
<evidence type="ECO:0000256" key="1">
    <source>
        <dbReference type="SAM" id="MobiDB-lite"/>
    </source>
</evidence>
<sequence length="118" mass="12899">MELNLDSPAAAFQRSQATVQSTPNSPCLMPRRTQKPPPLPAKPTSSGAAVSQAVPIASNQNVTLKYQQSQRQQQVNPAASLDAPWLHFSSLTENLDDHQVNNYTQDVPEVGLIIPRKQ</sequence>
<dbReference type="Proteomes" id="UP001652621">
    <property type="component" value="Unplaced"/>
</dbReference>
<dbReference type="GeneID" id="131800770"/>
<keyword evidence="2" id="KW-1185">Reference proteome</keyword>
<proteinExistence type="predicted"/>
<dbReference type="RefSeq" id="XP_058974438.1">
    <property type="nucleotide sequence ID" value="XM_059118455.1"/>
</dbReference>
<feature type="compositionally biased region" description="Polar residues" evidence="1">
    <location>
        <begin position="13"/>
        <end position="25"/>
    </location>
</feature>
<feature type="region of interest" description="Disordered" evidence="1">
    <location>
        <begin position="1"/>
        <end position="50"/>
    </location>
</feature>